<keyword evidence="3 6" id="KW-0812">Transmembrane</keyword>
<evidence type="ECO:0000256" key="1">
    <source>
        <dbReference type="ARBA" id="ARBA00004141"/>
    </source>
</evidence>
<evidence type="ECO:0000256" key="7">
    <source>
        <dbReference type="SAM" id="Phobius"/>
    </source>
</evidence>
<dbReference type="GO" id="GO:0015267">
    <property type="term" value="F:channel activity"/>
    <property type="evidence" value="ECO:0007669"/>
    <property type="project" value="InterPro"/>
</dbReference>
<feature type="transmembrane region" description="Helical" evidence="7">
    <location>
        <begin position="190"/>
        <end position="208"/>
    </location>
</feature>
<dbReference type="InterPro" id="IPR023271">
    <property type="entry name" value="Aquaporin-like"/>
</dbReference>
<organism evidence="8 9">
    <name type="scientific">Microbacterium pseudoresistens</name>
    <dbReference type="NCBI Taxonomy" id="640634"/>
    <lineage>
        <taxon>Bacteria</taxon>
        <taxon>Bacillati</taxon>
        <taxon>Actinomycetota</taxon>
        <taxon>Actinomycetes</taxon>
        <taxon>Micrococcales</taxon>
        <taxon>Microbacteriaceae</taxon>
        <taxon>Microbacterium</taxon>
    </lineage>
</organism>
<dbReference type="InterPro" id="IPR022357">
    <property type="entry name" value="MIP_CS"/>
</dbReference>
<sequence>MSDSASTEIALGADGTPPTAPLTTRLVGEAFGTFMLVFGVIGTALFASTHFTEPGAASAVYLAVAFAVGLSVVAGVYAFGPISGGHFNPAVSVGAAAAGRLPWREVGPYVIAQAIGAVVATTVLTLIGSFGPADWLTRVQDAGFISNGFDHLSPGGFGLFAAIIVEVLLTAVFVYVVLGTTHPARGTRMAGLAIGLTLTLIHLISIPVDNASVNPARSLATAIYGGIEPLAQLWVFLVFPVLGAIIAGMTYRALFDSAGPVSAGRVAAGESDSE</sequence>
<keyword evidence="4 7" id="KW-1133">Transmembrane helix</keyword>
<dbReference type="AlphaFoldDB" id="A0A7Y9EW98"/>
<protein>
    <submittedName>
        <fullName evidence="8">Aquaporin Z</fullName>
    </submittedName>
</protein>
<dbReference type="Proteomes" id="UP000552045">
    <property type="component" value="Unassembled WGS sequence"/>
</dbReference>
<proteinExistence type="inferred from homology"/>
<evidence type="ECO:0000313" key="8">
    <source>
        <dbReference type="EMBL" id="NYD54976.1"/>
    </source>
</evidence>
<comment type="subcellular location">
    <subcellularLocation>
        <location evidence="1">Membrane</location>
        <topology evidence="1">Multi-pass membrane protein</topology>
    </subcellularLocation>
</comment>
<dbReference type="InterPro" id="IPR000425">
    <property type="entry name" value="MIP"/>
</dbReference>
<evidence type="ECO:0000256" key="3">
    <source>
        <dbReference type="ARBA" id="ARBA00022692"/>
    </source>
</evidence>
<reference evidence="8 9" key="1">
    <citation type="submission" date="2020-07" db="EMBL/GenBank/DDBJ databases">
        <title>Sequencing the genomes of 1000 actinobacteria strains.</title>
        <authorList>
            <person name="Klenk H.-P."/>
        </authorList>
    </citation>
    <scope>NUCLEOTIDE SEQUENCE [LARGE SCALE GENOMIC DNA]</scope>
    <source>
        <strain evidence="8 9">DSM 22185</strain>
    </source>
</reference>
<dbReference type="PROSITE" id="PS00221">
    <property type="entry name" value="MIP"/>
    <property type="match status" value="1"/>
</dbReference>
<feature type="transmembrane region" description="Helical" evidence="7">
    <location>
        <begin position="59"/>
        <end position="80"/>
    </location>
</feature>
<name>A0A7Y9EW98_9MICO</name>
<evidence type="ECO:0000313" key="9">
    <source>
        <dbReference type="Proteomes" id="UP000552045"/>
    </source>
</evidence>
<gene>
    <name evidence="8" type="ORF">BKA02_002031</name>
</gene>
<dbReference type="Pfam" id="PF00230">
    <property type="entry name" value="MIP"/>
    <property type="match status" value="1"/>
</dbReference>
<keyword evidence="9" id="KW-1185">Reference proteome</keyword>
<comment type="similarity">
    <text evidence="6">Belongs to the MIP/aquaporin (TC 1.A.8) family.</text>
</comment>
<evidence type="ECO:0000256" key="6">
    <source>
        <dbReference type="RuleBase" id="RU000477"/>
    </source>
</evidence>
<dbReference type="EMBL" id="JACCBH010000001">
    <property type="protein sequence ID" value="NYD54976.1"/>
    <property type="molecule type" value="Genomic_DNA"/>
</dbReference>
<feature type="transmembrane region" description="Helical" evidence="7">
    <location>
        <begin position="26"/>
        <end position="47"/>
    </location>
</feature>
<dbReference type="RefSeq" id="WP_179433723.1">
    <property type="nucleotide sequence ID" value="NZ_BAABLC010000002.1"/>
</dbReference>
<dbReference type="PRINTS" id="PR00783">
    <property type="entry name" value="MINTRINSICP"/>
</dbReference>
<dbReference type="SUPFAM" id="SSF81338">
    <property type="entry name" value="Aquaporin-like"/>
    <property type="match status" value="1"/>
</dbReference>
<keyword evidence="5 7" id="KW-0472">Membrane</keyword>
<accession>A0A7Y9EW98</accession>
<evidence type="ECO:0000256" key="2">
    <source>
        <dbReference type="ARBA" id="ARBA00022448"/>
    </source>
</evidence>
<feature type="transmembrane region" description="Helical" evidence="7">
    <location>
        <begin position="233"/>
        <end position="255"/>
    </location>
</feature>
<dbReference type="GO" id="GO:0016020">
    <property type="term" value="C:membrane"/>
    <property type="evidence" value="ECO:0007669"/>
    <property type="project" value="UniProtKB-SubCell"/>
</dbReference>
<evidence type="ECO:0000256" key="4">
    <source>
        <dbReference type="ARBA" id="ARBA00022989"/>
    </source>
</evidence>
<comment type="caution">
    <text evidence="8">The sequence shown here is derived from an EMBL/GenBank/DDBJ whole genome shotgun (WGS) entry which is preliminary data.</text>
</comment>
<evidence type="ECO:0000256" key="5">
    <source>
        <dbReference type="ARBA" id="ARBA00023136"/>
    </source>
</evidence>
<feature type="transmembrane region" description="Helical" evidence="7">
    <location>
        <begin position="157"/>
        <end position="178"/>
    </location>
</feature>
<keyword evidence="2 6" id="KW-0813">Transport</keyword>
<dbReference type="InterPro" id="IPR034294">
    <property type="entry name" value="Aquaporin_transptr"/>
</dbReference>
<dbReference type="PANTHER" id="PTHR45724">
    <property type="entry name" value="AQUAPORIN NIP2-1"/>
    <property type="match status" value="1"/>
</dbReference>
<feature type="transmembrane region" description="Helical" evidence="7">
    <location>
        <begin position="110"/>
        <end position="130"/>
    </location>
</feature>
<dbReference type="PANTHER" id="PTHR45724:SF13">
    <property type="entry name" value="AQUAPORIN NIP1-1-RELATED"/>
    <property type="match status" value="1"/>
</dbReference>
<dbReference type="Gene3D" id="1.20.1080.10">
    <property type="entry name" value="Glycerol uptake facilitator protein"/>
    <property type="match status" value="1"/>
</dbReference>